<organism evidence="1 2">
    <name type="scientific">Chloroceryle aenea</name>
    <name type="common">American pygmy kingfisher</name>
    <dbReference type="NCBI Taxonomy" id="176938"/>
    <lineage>
        <taxon>Eukaryota</taxon>
        <taxon>Metazoa</taxon>
        <taxon>Chordata</taxon>
        <taxon>Craniata</taxon>
        <taxon>Vertebrata</taxon>
        <taxon>Euteleostomi</taxon>
        <taxon>Archelosauria</taxon>
        <taxon>Archosauria</taxon>
        <taxon>Dinosauria</taxon>
        <taxon>Saurischia</taxon>
        <taxon>Theropoda</taxon>
        <taxon>Coelurosauria</taxon>
        <taxon>Aves</taxon>
        <taxon>Neognathae</taxon>
        <taxon>Neoaves</taxon>
        <taxon>Telluraves</taxon>
        <taxon>Coraciimorphae</taxon>
        <taxon>Coraciiformes</taxon>
        <taxon>Cerylidae</taxon>
        <taxon>Chloroceryle</taxon>
    </lineage>
</organism>
<dbReference type="PANTHER" id="PTHR45912:SF3">
    <property type="entry name" value="CILIA- AND FLAGELLA-ASSOCIATED PROTEIN 47"/>
    <property type="match status" value="1"/>
</dbReference>
<feature type="non-terminal residue" evidence="1">
    <location>
        <position position="1"/>
    </location>
</feature>
<name>A0A7K9UBM2_9AVES</name>
<reference evidence="1 2" key="1">
    <citation type="submission" date="2019-09" db="EMBL/GenBank/DDBJ databases">
        <title>Bird 10,000 Genomes (B10K) Project - Family phase.</title>
        <authorList>
            <person name="Zhang G."/>
        </authorList>
    </citation>
    <scope>NUCLEOTIDE SEQUENCE [LARGE SCALE GENOMIC DNA]</scope>
    <source>
        <strain evidence="1">B10K-DU-001-61</strain>
        <tissue evidence="1">Muscle</tissue>
    </source>
</reference>
<evidence type="ECO:0000313" key="2">
    <source>
        <dbReference type="Proteomes" id="UP000579406"/>
    </source>
</evidence>
<dbReference type="GO" id="GO:0007288">
    <property type="term" value="P:sperm axoneme assembly"/>
    <property type="evidence" value="ECO:0007669"/>
    <property type="project" value="TreeGrafter"/>
</dbReference>
<gene>
    <name evidence="1" type="primary">Cfap47_0</name>
    <name evidence="1" type="ORF">CHLAEN_R05913</name>
</gene>
<dbReference type="Proteomes" id="UP000579406">
    <property type="component" value="Unassembled WGS sequence"/>
</dbReference>
<dbReference type="Gene3D" id="2.60.40.10">
    <property type="entry name" value="Immunoglobulins"/>
    <property type="match status" value="5"/>
</dbReference>
<dbReference type="OrthoDB" id="10060824at2759"/>
<keyword evidence="2" id="KW-1185">Reference proteome</keyword>
<dbReference type="AlphaFoldDB" id="A0A7K9UBM2"/>
<protein>
    <submittedName>
        <fullName evidence="1">CFA47 protein</fullName>
    </submittedName>
</protein>
<feature type="non-terminal residue" evidence="1">
    <location>
        <position position="861"/>
    </location>
</feature>
<dbReference type="PANTHER" id="PTHR45912">
    <property type="entry name" value="CILIA- AND FLAGELLA-ASSOCIATED PROTEIN 47"/>
    <property type="match status" value="1"/>
</dbReference>
<comment type="caution">
    <text evidence="1">The sequence shown here is derived from an EMBL/GenBank/DDBJ whole genome shotgun (WGS) entry which is preliminary data.</text>
</comment>
<evidence type="ECO:0000313" key="1">
    <source>
        <dbReference type="EMBL" id="NXI58174.1"/>
    </source>
</evidence>
<sequence length="861" mass="96275">QFKLIVENPNKPVASGLQVTAFVEYYPESEEDLQDRILLLIEDDIVDIPLLGLIPRCYLEIKSEISFGAVTANGEIISKEISIANHGSSSGTFKISYDGDVLLNIEPTSGVVKPKSVKTVKVDICTDVPRTINEVIKVELEGRDCTEVWIKAVVLEQVLKVLGVPCGNVLECIDFGPVYFGSSKTEQISLYNDSPKCMDWVAVLEDNAIGGEMGTDLQRSADAVLQDLSLKNRTRDVDVSTLILCIPNQGTLLPYEKSLVTLCFSPKTFEVNGSSPKQDYILFLSFEAVGNKAGNPQALWNDPHRVELALTGSGLPVMLTFNPGPVIKFVDCFLGEQTQVLCTLKNESESLPVKFSFRKTAHFNISPEKGKIKTKCAKDVIFSFFPHQIGTFKVKQVVDVIGKGLEKNDFQVLKTKSFHQIYLRFIGVCKSKRKNILFKINPGITPMISNATGQFVADGTGQCTDTAPMAMLKSTQTQIHTHRINRNCKDDALAAFPNDRAASIRPSERNKKYRTIFTKTERYNYIDPEFSYTDNERLSKEAHKEYYADFISSLRQHRLEKDAARQFYIYNNSVSIGLKSAEGLKSPKISITDFHKENQQLKMLPLDESCLLTRRQLEAIDSKTLEEVWNGLTAMPSSTQEKEDCSLTLTSKQLHQILIGPSTMDFGVVSVYSATTRELHIINNLLVHIWIQIDVEIDELQQTSPLSLVVPPLTKTHIPIVFEKKTPGMFKRSFTYTINSQHNGHVLVVAKVVAAELELSARELILNPVPGYLAESEFRTTVRIYNPGNHPADFTWKPIITDKGNAFSIEPAKGSVEAYRDLECEVVWHPGFSSPEAGEFNLCVRKGNKIKLKCFAKVTIH</sequence>
<dbReference type="InterPro" id="IPR013783">
    <property type="entry name" value="Ig-like_fold"/>
</dbReference>
<dbReference type="GO" id="GO:0005929">
    <property type="term" value="C:cilium"/>
    <property type="evidence" value="ECO:0007669"/>
    <property type="project" value="TreeGrafter"/>
</dbReference>
<proteinExistence type="predicted"/>
<accession>A0A7K9UBM2</accession>
<dbReference type="EMBL" id="VWZY01010661">
    <property type="protein sequence ID" value="NXI58174.1"/>
    <property type="molecule type" value="Genomic_DNA"/>
</dbReference>